<comment type="caution">
    <text evidence="3">The sequence shown here is derived from an EMBL/GenBank/DDBJ whole genome shotgun (WGS) entry which is preliminary data.</text>
</comment>
<accession>A0A923SBX2</accession>
<feature type="domain" description="Ribbon-helix-helix protein RHH" evidence="2">
    <location>
        <begin position="1"/>
        <end position="44"/>
    </location>
</feature>
<dbReference type="InterPro" id="IPR010985">
    <property type="entry name" value="Ribbon_hlx_hlx"/>
</dbReference>
<dbReference type="SUPFAM" id="SSF47598">
    <property type="entry name" value="Ribbon-helix-helix"/>
    <property type="match status" value="1"/>
</dbReference>
<dbReference type="Pfam" id="PF19839">
    <property type="entry name" value="RHH_9"/>
    <property type="match status" value="1"/>
</dbReference>
<reference evidence="3" key="1">
    <citation type="submission" date="2020-08" db="EMBL/GenBank/DDBJ databases">
        <title>Ramlibacter sp. USB13 16S ribosomal RNA gene genome sequencing and assembly.</title>
        <authorList>
            <person name="Kang M."/>
        </authorList>
    </citation>
    <scope>NUCLEOTIDE SEQUENCE</scope>
    <source>
        <strain evidence="3">USB13</strain>
    </source>
</reference>
<dbReference type="InterPro" id="IPR045559">
    <property type="entry name" value="RHH_9"/>
</dbReference>
<dbReference type="GO" id="GO:0006355">
    <property type="term" value="P:regulation of DNA-templated transcription"/>
    <property type="evidence" value="ECO:0007669"/>
    <property type="project" value="InterPro"/>
</dbReference>
<organism evidence="3 4">
    <name type="scientific">Ramlibacter cellulosilyticus</name>
    <dbReference type="NCBI Taxonomy" id="2764187"/>
    <lineage>
        <taxon>Bacteria</taxon>
        <taxon>Pseudomonadati</taxon>
        <taxon>Pseudomonadota</taxon>
        <taxon>Betaproteobacteria</taxon>
        <taxon>Burkholderiales</taxon>
        <taxon>Comamonadaceae</taxon>
        <taxon>Ramlibacter</taxon>
    </lineage>
</organism>
<sequence>MELKTARLTILIDPAKKLAFEELCRTQDMTPSQVVRRLIREFMEQQEPEPATRRAPRKAAVPARKR</sequence>
<evidence type="ECO:0000313" key="4">
    <source>
        <dbReference type="Proteomes" id="UP000608513"/>
    </source>
</evidence>
<keyword evidence="4" id="KW-1185">Reference proteome</keyword>
<protein>
    <submittedName>
        <fullName evidence="3">CopG family transcriptional regulator</fullName>
    </submittedName>
</protein>
<gene>
    <name evidence="3" type="ORF">H8N03_15360</name>
</gene>
<dbReference type="Proteomes" id="UP000608513">
    <property type="component" value="Unassembled WGS sequence"/>
</dbReference>
<evidence type="ECO:0000313" key="3">
    <source>
        <dbReference type="EMBL" id="MBC5784330.1"/>
    </source>
</evidence>
<evidence type="ECO:0000256" key="1">
    <source>
        <dbReference type="SAM" id="MobiDB-lite"/>
    </source>
</evidence>
<dbReference type="EMBL" id="JACORT010000006">
    <property type="protein sequence ID" value="MBC5784330.1"/>
    <property type="molecule type" value="Genomic_DNA"/>
</dbReference>
<evidence type="ECO:0000259" key="2">
    <source>
        <dbReference type="Pfam" id="PF19839"/>
    </source>
</evidence>
<dbReference type="RefSeq" id="WP_187077079.1">
    <property type="nucleotide sequence ID" value="NZ_JACORT010000006.1"/>
</dbReference>
<name>A0A923SBX2_9BURK</name>
<dbReference type="AlphaFoldDB" id="A0A923SBX2"/>
<feature type="region of interest" description="Disordered" evidence="1">
    <location>
        <begin position="45"/>
        <end position="66"/>
    </location>
</feature>
<proteinExistence type="predicted"/>